<reference evidence="3 4" key="1">
    <citation type="submission" date="2015-10" db="EMBL/GenBank/DDBJ databases">
        <title>Draft genome sequence of Streptomyces caeruleatus NRRL B-24802, type strain for the species Streptomyces caeruleatus.</title>
        <authorList>
            <person name="Ruckert C."/>
            <person name="Winkler A."/>
            <person name="Kalinowski J."/>
            <person name="Kampfer P."/>
            <person name="Glaeser S."/>
        </authorList>
    </citation>
    <scope>NUCLEOTIDE SEQUENCE [LARGE SCALE GENOMIC DNA]</scope>
    <source>
        <strain evidence="3 4">NRRL B-24802</strain>
    </source>
</reference>
<dbReference type="Pfam" id="PF04149">
    <property type="entry name" value="DUF397"/>
    <property type="match status" value="1"/>
</dbReference>
<proteinExistence type="predicted"/>
<feature type="domain" description="DUF397" evidence="2">
    <location>
        <begin position="21"/>
        <end position="72"/>
    </location>
</feature>
<evidence type="ECO:0000259" key="2">
    <source>
        <dbReference type="Pfam" id="PF04149"/>
    </source>
</evidence>
<feature type="compositionally biased region" description="Basic residues" evidence="1">
    <location>
        <begin position="17"/>
        <end position="26"/>
    </location>
</feature>
<comment type="caution">
    <text evidence="3">The sequence shown here is derived from an EMBL/GenBank/DDBJ whole genome shotgun (WGS) entry which is preliminary data.</text>
</comment>
<evidence type="ECO:0000256" key="1">
    <source>
        <dbReference type="SAM" id="MobiDB-lite"/>
    </source>
</evidence>
<name>A0A124I611_9ACTN</name>
<organism evidence="3 4">
    <name type="scientific">Streptomyces caeruleatus</name>
    <dbReference type="NCBI Taxonomy" id="661399"/>
    <lineage>
        <taxon>Bacteria</taxon>
        <taxon>Bacillati</taxon>
        <taxon>Actinomycetota</taxon>
        <taxon>Actinomycetes</taxon>
        <taxon>Kitasatosporales</taxon>
        <taxon>Streptomycetaceae</taxon>
        <taxon>Streptomyces</taxon>
    </lineage>
</organism>
<evidence type="ECO:0000313" key="4">
    <source>
        <dbReference type="Proteomes" id="UP000053429"/>
    </source>
</evidence>
<sequence>MEKPTRVHSSSADSGRRGRVVWRKSSHSTSNGMCLEVAEPSEGQVWFRDSKVPGGSVIALSRGAASFFASAVGRGEL</sequence>
<dbReference type="AlphaFoldDB" id="A0A124I611"/>
<evidence type="ECO:0000313" key="3">
    <source>
        <dbReference type="EMBL" id="KUN91621.1"/>
    </source>
</evidence>
<accession>A0A124I611</accession>
<dbReference type="InterPro" id="IPR007278">
    <property type="entry name" value="DUF397"/>
</dbReference>
<protein>
    <recommendedName>
        <fullName evidence="2">DUF397 domain-containing protein</fullName>
    </recommendedName>
</protein>
<feature type="region of interest" description="Disordered" evidence="1">
    <location>
        <begin position="1"/>
        <end position="30"/>
    </location>
</feature>
<dbReference type="Proteomes" id="UP000053429">
    <property type="component" value="Unassembled WGS sequence"/>
</dbReference>
<dbReference type="EMBL" id="LMWY01000064">
    <property type="protein sequence ID" value="KUN91621.1"/>
    <property type="molecule type" value="Genomic_DNA"/>
</dbReference>
<dbReference type="RefSeq" id="WP_063807420.1">
    <property type="nucleotide sequence ID" value="NZ_KQ948947.1"/>
</dbReference>
<keyword evidence="4" id="KW-1185">Reference proteome</keyword>
<gene>
    <name evidence="3" type="ORF">AQJ67_41700</name>
</gene>